<dbReference type="PANTHER" id="PTHR11177:SF317">
    <property type="entry name" value="CHITINASE 12-RELATED"/>
    <property type="match status" value="1"/>
</dbReference>
<dbReference type="InterPro" id="IPR001579">
    <property type="entry name" value="Glyco_hydro_18_chit_AS"/>
</dbReference>
<dbReference type="PANTHER" id="PTHR11177">
    <property type="entry name" value="CHITINASE"/>
    <property type="match status" value="1"/>
</dbReference>
<comment type="catalytic activity">
    <reaction evidence="1">
        <text>Random endo-hydrolysis of N-acetyl-beta-D-glucosaminide (1-&gt;4)-beta-linkages in chitin and chitodextrins.</text>
        <dbReference type="EC" id="3.2.1.14"/>
    </reaction>
</comment>
<dbReference type="GO" id="GO:0005975">
    <property type="term" value="P:carbohydrate metabolic process"/>
    <property type="evidence" value="ECO:0007669"/>
    <property type="project" value="InterPro"/>
</dbReference>
<evidence type="ECO:0000256" key="2">
    <source>
        <dbReference type="ARBA" id="ARBA00012729"/>
    </source>
</evidence>
<feature type="signal peptide" evidence="8">
    <location>
        <begin position="1"/>
        <end position="19"/>
    </location>
</feature>
<evidence type="ECO:0000256" key="4">
    <source>
        <dbReference type="ARBA" id="ARBA00023024"/>
    </source>
</evidence>
<dbReference type="EMBL" id="CP002467">
    <property type="protein sequence ID" value="ADV84081.1"/>
    <property type="molecule type" value="Genomic_DNA"/>
</dbReference>
<accession>E8V8P4</accession>
<feature type="chain" id="PRO_5003229090" description="chitinase" evidence="8">
    <location>
        <begin position="20"/>
        <end position="396"/>
    </location>
</feature>
<name>E8V8P4_TERSS</name>
<dbReference type="InterPro" id="IPR001223">
    <property type="entry name" value="Glyco_hydro18_cat"/>
</dbReference>
<dbReference type="OrthoDB" id="9812811at2"/>
<evidence type="ECO:0000256" key="6">
    <source>
        <dbReference type="RuleBase" id="RU000489"/>
    </source>
</evidence>
<keyword evidence="4" id="KW-0624">Polysaccharide degradation</keyword>
<keyword evidence="5 6" id="KW-0326">Glycosidase</keyword>
<dbReference type="RefSeq" id="WP_013569812.1">
    <property type="nucleotide sequence ID" value="NC_014963.1"/>
</dbReference>
<keyword evidence="4" id="KW-0146">Chitin degradation</keyword>
<dbReference type="KEGG" id="tsa:AciPR4_3327"/>
<evidence type="ECO:0000256" key="1">
    <source>
        <dbReference type="ARBA" id="ARBA00000822"/>
    </source>
</evidence>
<dbReference type="Gene3D" id="3.10.50.10">
    <property type="match status" value="1"/>
</dbReference>
<dbReference type="GO" id="GO:0008843">
    <property type="term" value="F:endochitinase activity"/>
    <property type="evidence" value="ECO:0007669"/>
    <property type="project" value="UniProtKB-EC"/>
</dbReference>
<keyword evidence="3 6" id="KW-0378">Hydrolase</keyword>
<dbReference type="Pfam" id="PF00704">
    <property type="entry name" value="Glyco_hydro_18"/>
    <property type="match status" value="1"/>
</dbReference>
<keyword evidence="8" id="KW-0732">Signal</keyword>
<dbReference type="GO" id="GO:0006032">
    <property type="term" value="P:chitin catabolic process"/>
    <property type="evidence" value="ECO:0007669"/>
    <property type="project" value="UniProtKB-KW"/>
</dbReference>
<dbReference type="Gene3D" id="3.20.20.80">
    <property type="entry name" value="Glycosidases"/>
    <property type="match status" value="1"/>
</dbReference>
<reference evidence="10 11" key="1">
    <citation type="journal article" date="2012" name="Stand. Genomic Sci.">
        <title>Complete genome sequence of Terriglobus saanensis type strain SP1PR4(T), an Acidobacteria from tundra soil.</title>
        <authorList>
            <person name="Rawat S.R."/>
            <person name="Mannisto M.K."/>
            <person name="Starovoytov V."/>
            <person name="Goodwin L."/>
            <person name="Nolan M."/>
            <person name="Hauser L."/>
            <person name="Land M."/>
            <person name="Davenport K.W."/>
            <person name="Woyke T."/>
            <person name="Haggblom M.M."/>
        </authorList>
    </citation>
    <scope>NUCLEOTIDE SEQUENCE</scope>
    <source>
        <strain evidence="11">ATCC BAA-1853 / DSM 23119 / SP1PR4</strain>
    </source>
</reference>
<evidence type="ECO:0000313" key="10">
    <source>
        <dbReference type="EMBL" id="ADV84081.1"/>
    </source>
</evidence>
<keyword evidence="11" id="KW-1185">Reference proteome</keyword>
<evidence type="ECO:0000256" key="7">
    <source>
        <dbReference type="RuleBase" id="RU004453"/>
    </source>
</evidence>
<sequence>MKSAWIAAFVLSLALPAFAADRARMAASIPAETHEKVVGYFPQWGVYDNYFVGNLVHSGAADRLTQINYAQGFIKDNQCVVADLQADMNLAYTMANSVDGIADDPTAILKGNFHQLQKLRQRYPRLRILLSLEGRASDFAAIAQSEVREGFVRSCIQRFVLGHLAPGVEAPGLFDGFDVDWEYPNAAQNEDFIALLAEFRRQMSAARPGLTLSIAAGATRDHIEAVDWQRVAAEVDEIGVMTYDYNGPWSHTTGLVAPLRSSNPNADTASKAIADFTSHGAPVEKLLLGIPFYAYQWTEVSGENNGLGTAGRPVRGNLNQSTAKILAATPDAKLYRDPISQAPWLYDGKNFLTFEDATSLHAKAAYVREQHLGGVMIWELSGDADDAPLLRVFAGK</sequence>
<dbReference type="GO" id="GO:0008061">
    <property type="term" value="F:chitin binding"/>
    <property type="evidence" value="ECO:0007669"/>
    <property type="project" value="InterPro"/>
</dbReference>
<feature type="domain" description="GH18" evidence="9">
    <location>
        <begin position="35"/>
        <end position="396"/>
    </location>
</feature>
<dbReference type="HOGENOM" id="CLU_002833_14_2_0"/>
<dbReference type="AlphaFoldDB" id="E8V8P4"/>
<gene>
    <name evidence="10" type="ordered locus">AciPR4_3327</name>
</gene>
<keyword evidence="4" id="KW-0119">Carbohydrate metabolism</keyword>
<dbReference type="Proteomes" id="UP000006844">
    <property type="component" value="Chromosome"/>
</dbReference>
<dbReference type="PROSITE" id="PS01095">
    <property type="entry name" value="GH18_1"/>
    <property type="match status" value="1"/>
</dbReference>
<dbReference type="InterPro" id="IPR017853">
    <property type="entry name" value="GH"/>
</dbReference>
<evidence type="ECO:0000313" key="11">
    <source>
        <dbReference type="Proteomes" id="UP000006844"/>
    </source>
</evidence>
<evidence type="ECO:0000256" key="5">
    <source>
        <dbReference type="ARBA" id="ARBA00023295"/>
    </source>
</evidence>
<comment type="similarity">
    <text evidence="7">Belongs to the glycosyl hydrolase 18 family.</text>
</comment>
<evidence type="ECO:0000256" key="8">
    <source>
        <dbReference type="SAM" id="SignalP"/>
    </source>
</evidence>
<dbReference type="InterPro" id="IPR011583">
    <property type="entry name" value="Chitinase_II/V-like_cat"/>
</dbReference>
<dbReference type="SMART" id="SM00636">
    <property type="entry name" value="Glyco_18"/>
    <property type="match status" value="1"/>
</dbReference>
<dbReference type="PROSITE" id="PS51910">
    <property type="entry name" value="GH18_2"/>
    <property type="match status" value="1"/>
</dbReference>
<proteinExistence type="inferred from homology"/>
<dbReference type="eggNOG" id="COG3325">
    <property type="taxonomic scope" value="Bacteria"/>
</dbReference>
<evidence type="ECO:0000259" key="9">
    <source>
        <dbReference type="PROSITE" id="PS51910"/>
    </source>
</evidence>
<protein>
    <recommendedName>
        <fullName evidence="2">chitinase</fullName>
        <ecNumber evidence="2">3.2.1.14</ecNumber>
    </recommendedName>
</protein>
<dbReference type="EC" id="3.2.1.14" evidence="2"/>
<dbReference type="STRING" id="401053.AciPR4_3327"/>
<dbReference type="SUPFAM" id="SSF51445">
    <property type="entry name" value="(Trans)glycosidases"/>
    <property type="match status" value="1"/>
</dbReference>
<dbReference type="InterPro" id="IPR050314">
    <property type="entry name" value="Glycosyl_Hydrlase_18"/>
</dbReference>
<evidence type="ECO:0000256" key="3">
    <source>
        <dbReference type="ARBA" id="ARBA00022801"/>
    </source>
</evidence>
<organism evidence="10 11">
    <name type="scientific">Terriglobus saanensis (strain ATCC BAA-1853 / DSM 23119 / SP1PR4)</name>
    <dbReference type="NCBI Taxonomy" id="401053"/>
    <lineage>
        <taxon>Bacteria</taxon>
        <taxon>Pseudomonadati</taxon>
        <taxon>Acidobacteriota</taxon>
        <taxon>Terriglobia</taxon>
        <taxon>Terriglobales</taxon>
        <taxon>Acidobacteriaceae</taxon>
        <taxon>Terriglobus</taxon>
    </lineage>
</organism>
<dbReference type="InterPro" id="IPR029070">
    <property type="entry name" value="Chitinase_insertion_sf"/>
</dbReference>